<dbReference type="EMBL" id="JAVHJL010000013">
    <property type="protein sequence ID" value="KAK6495251.1"/>
    <property type="molecule type" value="Genomic_DNA"/>
</dbReference>
<evidence type="ECO:0000313" key="2">
    <source>
        <dbReference type="EMBL" id="KAK6495251.1"/>
    </source>
</evidence>
<proteinExistence type="predicted"/>
<protein>
    <submittedName>
        <fullName evidence="2">Uncharacterized protein</fullName>
    </submittedName>
</protein>
<feature type="compositionally biased region" description="Low complexity" evidence="1">
    <location>
        <begin position="27"/>
        <end position="41"/>
    </location>
</feature>
<feature type="region of interest" description="Disordered" evidence="1">
    <location>
        <begin position="554"/>
        <end position="575"/>
    </location>
</feature>
<organism evidence="2 3">
    <name type="scientific">Arthrobotrys musiformis</name>
    <dbReference type="NCBI Taxonomy" id="47236"/>
    <lineage>
        <taxon>Eukaryota</taxon>
        <taxon>Fungi</taxon>
        <taxon>Dikarya</taxon>
        <taxon>Ascomycota</taxon>
        <taxon>Pezizomycotina</taxon>
        <taxon>Orbiliomycetes</taxon>
        <taxon>Orbiliales</taxon>
        <taxon>Orbiliaceae</taxon>
        <taxon>Arthrobotrys</taxon>
    </lineage>
</organism>
<name>A0AAV9VRR7_9PEZI</name>
<keyword evidence="3" id="KW-1185">Reference proteome</keyword>
<dbReference type="AlphaFoldDB" id="A0AAV9VRR7"/>
<accession>A0AAV9VRR7</accession>
<reference evidence="2 3" key="1">
    <citation type="submission" date="2023-08" db="EMBL/GenBank/DDBJ databases">
        <authorList>
            <person name="Palmer J.M."/>
        </authorList>
    </citation>
    <scope>NUCLEOTIDE SEQUENCE [LARGE SCALE GENOMIC DNA]</scope>
    <source>
        <strain evidence="2 3">TWF481</strain>
    </source>
</reference>
<feature type="region of interest" description="Disordered" evidence="1">
    <location>
        <begin position="1"/>
        <end position="73"/>
    </location>
</feature>
<dbReference type="Proteomes" id="UP001370758">
    <property type="component" value="Unassembled WGS sequence"/>
</dbReference>
<gene>
    <name evidence="2" type="ORF">TWF481_003277</name>
</gene>
<comment type="caution">
    <text evidence="2">The sequence shown here is derived from an EMBL/GenBank/DDBJ whole genome shotgun (WGS) entry which is preliminary data.</text>
</comment>
<feature type="region of interest" description="Disordered" evidence="1">
    <location>
        <begin position="339"/>
        <end position="361"/>
    </location>
</feature>
<evidence type="ECO:0000256" key="1">
    <source>
        <dbReference type="SAM" id="MobiDB-lite"/>
    </source>
</evidence>
<sequence length="688" mass="76884">MSFIVNRLRASSTAGENGFPPTVNVENGSFSNGPRSSSRSPPTANAGRFRSKSPNGRARSAVRTSSFPSTPPAFPTPFHPFKLHPHSNKNQVNALKFIDRIDSLLFLGHTGQTVLAAIPACMANTEAQGWYNRVMNSDIRRKSTIEEFRELLIIDHIWSVEQNRIQARYQSQTAANANRKDPYLDSAEFKLHLAYIRDIVRLEEGQSRDEKKIIQLEAERAQFSERENTLQMAVADLQNETVSRNGGQPVPVLQRTNDILTNMKHLDDAKLKVSMLEQEKRALSEKITSLQMKVDDSDSTNLQVSNIRLQLQNSNTKNAELQNIILQLEQSNSSLQQRLLAAQNAPPSQSPPPTSNAADSKEVQQLKKQNQQILNDLHQKEIRVHDLEAQVRSYSFLQAQHNEQRNDVQPLLGLQAPAQPAVDRSAITNLEEIIKQKDVTITNLHSNLNKLTDESINRIHRVYQVEQLLLDSQLVTRNKDAQIFTLERRLSNLGHQKDCNCTTCALNHQGGTPQTAMAMAMAVQTPTTRTASPDIKRTTSPEFRPAPRVMSISSASELSGPTISSRTGTPFQQNAARTPPRFLDIKFKYGELYPSFLPPNIAPRVAQLLQNGLTILHPSHEFTKLWENIAQGLLETLGGDGASLGELTRHMKLCFREREGDSLNGLVVATVWGEVWSTVTGLDVVCDF</sequence>
<evidence type="ECO:0000313" key="3">
    <source>
        <dbReference type="Proteomes" id="UP001370758"/>
    </source>
</evidence>